<dbReference type="SUPFAM" id="SSF46689">
    <property type="entry name" value="Homeodomain-like"/>
    <property type="match status" value="1"/>
</dbReference>
<protein>
    <submittedName>
        <fullName evidence="2">Uncharacterized protein</fullName>
    </submittedName>
</protein>
<evidence type="ECO:0000313" key="3">
    <source>
        <dbReference type="Proteomes" id="UP000324222"/>
    </source>
</evidence>
<evidence type="ECO:0000313" key="2">
    <source>
        <dbReference type="EMBL" id="MPC13055.1"/>
    </source>
</evidence>
<reference evidence="2 3" key="1">
    <citation type="submission" date="2019-05" db="EMBL/GenBank/DDBJ databases">
        <title>Another draft genome of Portunus trituberculatus and its Hox gene families provides insights of decapod evolution.</title>
        <authorList>
            <person name="Jeong J.-H."/>
            <person name="Song I."/>
            <person name="Kim S."/>
            <person name="Choi T."/>
            <person name="Kim D."/>
            <person name="Ryu S."/>
            <person name="Kim W."/>
        </authorList>
    </citation>
    <scope>NUCLEOTIDE SEQUENCE [LARGE SCALE GENOMIC DNA]</scope>
    <source>
        <tissue evidence="2">Muscle</tissue>
    </source>
</reference>
<dbReference type="Proteomes" id="UP000324222">
    <property type="component" value="Unassembled WGS sequence"/>
</dbReference>
<gene>
    <name evidence="2" type="ORF">E2C01_005773</name>
</gene>
<comment type="caution">
    <text evidence="2">The sequence shown here is derived from an EMBL/GenBank/DDBJ whole genome shotgun (WGS) entry which is preliminary data.</text>
</comment>
<keyword evidence="3" id="KW-1185">Reference proteome</keyword>
<evidence type="ECO:0000256" key="1">
    <source>
        <dbReference type="ARBA" id="ARBA00004123"/>
    </source>
</evidence>
<comment type="subcellular location">
    <subcellularLocation>
        <location evidence="1">Nucleus</location>
    </subcellularLocation>
</comment>
<organism evidence="2 3">
    <name type="scientific">Portunus trituberculatus</name>
    <name type="common">Swimming crab</name>
    <name type="synonym">Neptunus trituberculatus</name>
    <dbReference type="NCBI Taxonomy" id="210409"/>
    <lineage>
        <taxon>Eukaryota</taxon>
        <taxon>Metazoa</taxon>
        <taxon>Ecdysozoa</taxon>
        <taxon>Arthropoda</taxon>
        <taxon>Crustacea</taxon>
        <taxon>Multicrustacea</taxon>
        <taxon>Malacostraca</taxon>
        <taxon>Eumalacostraca</taxon>
        <taxon>Eucarida</taxon>
        <taxon>Decapoda</taxon>
        <taxon>Pleocyemata</taxon>
        <taxon>Brachyura</taxon>
        <taxon>Eubrachyura</taxon>
        <taxon>Portunoidea</taxon>
        <taxon>Portunidae</taxon>
        <taxon>Portuninae</taxon>
        <taxon>Portunus</taxon>
    </lineage>
</organism>
<dbReference type="OrthoDB" id="6379886at2759"/>
<dbReference type="EMBL" id="VSRR010000255">
    <property type="protein sequence ID" value="MPC13055.1"/>
    <property type="molecule type" value="Genomic_DNA"/>
</dbReference>
<dbReference type="InterPro" id="IPR009057">
    <property type="entry name" value="Homeodomain-like_sf"/>
</dbReference>
<dbReference type="AlphaFoldDB" id="A0A5B7CV91"/>
<proteinExistence type="predicted"/>
<sequence>MQQPFPKFFQGFLVSYGQPRQTQAGQGVLVEPVGRPKDDPERPLLNSLQLLSLCEVQGGGPRWDGVHELREYKGEVHSLQLIYRCTQGPESAQHIDLASVCLQRFYIEGFCYAVPERSYLLLAHQLRLATRYPTCIIMGYALLSLQDKTRAFALLVKGWSVIRVAAELRVTRRTIYKLKTAAENLRLGAVPARKPGSGTPRKMSLHTGKFLAREVKEDPLIRAISLKEKHCNLLQNVSV</sequence>
<accession>A0A5B7CV91</accession>
<name>A0A5B7CV91_PORTR</name>
<dbReference type="GO" id="GO:0005634">
    <property type="term" value="C:nucleus"/>
    <property type="evidence" value="ECO:0007669"/>
    <property type="project" value="UniProtKB-SubCell"/>
</dbReference>